<dbReference type="EMBL" id="JABSTQ010000451">
    <property type="protein sequence ID" value="KAG0445396.1"/>
    <property type="molecule type" value="Genomic_DNA"/>
</dbReference>
<protein>
    <submittedName>
        <fullName evidence="1">Uncharacterized protein</fullName>
    </submittedName>
</protein>
<evidence type="ECO:0000313" key="2">
    <source>
        <dbReference type="Proteomes" id="UP000805193"/>
    </source>
</evidence>
<proteinExistence type="predicted"/>
<evidence type="ECO:0000313" key="1">
    <source>
        <dbReference type="EMBL" id="KAG0445396.1"/>
    </source>
</evidence>
<accession>A0AC60R167</accession>
<organism evidence="1 2">
    <name type="scientific">Ixodes persulcatus</name>
    <name type="common">Taiga tick</name>
    <dbReference type="NCBI Taxonomy" id="34615"/>
    <lineage>
        <taxon>Eukaryota</taxon>
        <taxon>Metazoa</taxon>
        <taxon>Ecdysozoa</taxon>
        <taxon>Arthropoda</taxon>
        <taxon>Chelicerata</taxon>
        <taxon>Arachnida</taxon>
        <taxon>Acari</taxon>
        <taxon>Parasitiformes</taxon>
        <taxon>Ixodida</taxon>
        <taxon>Ixodoidea</taxon>
        <taxon>Ixodidae</taxon>
        <taxon>Ixodinae</taxon>
        <taxon>Ixodes</taxon>
    </lineage>
</organism>
<comment type="caution">
    <text evidence="1">The sequence shown here is derived from an EMBL/GenBank/DDBJ whole genome shotgun (WGS) entry which is preliminary data.</text>
</comment>
<name>A0AC60R167_IXOPE</name>
<sequence length="98" mass="10931">MFSTADKLWLISAVLLEESSATGVSSGALFPPQGFSGHRLVVIKYIYTLVLDFDCQPDHPVLTVDDVVSRAGKGVQHPVNRYRECIVTTGLRFQWKSY</sequence>
<gene>
    <name evidence="1" type="ORF">HPB47_015817</name>
</gene>
<keyword evidence="2" id="KW-1185">Reference proteome</keyword>
<reference evidence="1 2" key="1">
    <citation type="journal article" date="2020" name="Cell">
        <title>Large-Scale Comparative Analyses of Tick Genomes Elucidate Their Genetic Diversity and Vector Capacities.</title>
        <authorList>
            <consortium name="Tick Genome and Microbiome Consortium (TIGMIC)"/>
            <person name="Jia N."/>
            <person name="Wang J."/>
            <person name="Shi W."/>
            <person name="Du L."/>
            <person name="Sun Y."/>
            <person name="Zhan W."/>
            <person name="Jiang J.F."/>
            <person name="Wang Q."/>
            <person name="Zhang B."/>
            <person name="Ji P."/>
            <person name="Bell-Sakyi L."/>
            <person name="Cui X.M."/>
            <person name="Yuan T.T."/>
            <person name="Jiang B.G."/>
            <person name="Yang W.F."/>
            <person name="Lam T.T."/>
            <person name="Chang Q.C."/>
            <person name="Ding S.J."/>
            <person name="Wang X.J."/>
            <person name="Zhu J.G."/>
            <person name="Ruan X.D."/>
            <person name="Zhao L."/>
            <person name="Wei J.T."/>
            <person name="Ye R.Z."/>
            <person name="Que T.C."/>
            <person name="Du C.H."/>
            <person name="Zhou Y.H."/>
            <person name="Cheng J.X."/>
            <person name="Dai P.F."/>
            <person name="Guo W.B."/>
            <person name="Han X.H."/>
            <person name="Huang E.J."/>
            <person name="Li L.F."/>
            <person name="Wei W."/>
            <person name="Gao Y.C."/>
            <person name="Liu J.Z."/>
            <person name="Shao H.Z."/>
            <person name="Wang X."/>
            <person name="Wang C.C."/>
            <person name="Yang T.C."/>
            <person name="Huo Q.B."/>
            <person name="Li W."/>
            <person name="Chen H.Y."/>
            <person name="Chen S.E."/>
            <person name="Zhou L.G."/>
            <person name="Ni X.B."/>
            <person name="Tian J.H."/>
            <person name="Sheng Y."/>
            <person name="Liu T."/>
            <person name="Pan Y.S."/>
            <person name="Xia L.Y."/>
            <person name="Li J."/>
            <person name="Zhao F."/>
            <person name="Cao W.C."/>
        </authorList>
    </citation>
    <scope>NUCLEOTIDE SEQUENCE [LARGE SCALE GENOMIC DNA]</scope>
    <source>
        <strain evidence="1">Iper-2018</strain>
    </source>
</reference>
<dbReference type="Proteomes" id="UP000805193">
    <property type="component" value="Unassembled WGS sequence"/>
</dbReference>